<dbReference type="Pfam" id="PF13229">
    <property type="entry name" value="Beta_helix"/>
    <property type="match status" value="1"/>
</dbReference>
<dbReference type="PANTHER" id="PTHR36453:SF1">
    <property type="entry name" value="RIGHT HANDED BETA HELIX DOMAIN-CONTAINING PROTEIN"/>
    <property type="match status" value="1"/>
</dbReference>
<dbReference type="Pfam" id="PF13180">
    <property type="entry name" value="PDZ_2"/>
    <property type="match status" value="1"/>
</dbReference>
<gene>
    <name evidence="3" type="ORF">GCM10010334_60430</name>
</gene>
<dbReference type="SUPFAM" id="SSF50156">
    <property type="entry name" value="PDZ domain-like"/>
    <property type="match status" value="1"/>
</dbReference>
<dbReference type="SUPFAM" id="SSF51126">
    <property type="entry name" value="Pectin lyase-like"/>
    <property type="match status" value="1"/>
</dbReference>
<dbReference type="InterPro" id="IPR039448">
    <property type="entry name" value="Beta_helix"/>
</dbReference>
<dbReference type="InterPro" id="IPR036034">
    <property type="entry name" value="PDZ_sf"/>
</dbReference>
<evidence type="ECO:0000259" key="2">
    <source>
        <dbReference type="Pfam" id="PF13229"/>
    </source>
</evidence>
<evidence type="ECO:0000313" key="3">
    <source>
        <dbReference type="EMBL" id="GHD07790.1"/>
    </source>
</evidence>
<dbReference type="AlphaFoldDB" id="A0A918X363"/>
<dbReference type="Gene3D" id="2.30.42.10">
    <property type="match status" value="1"/>
</dbReference>
<proteinExistence type="predicted"/>
<name>A0A918X363_9ACTN</name>
<feature type="domain" description="PDZ" evidence="1">
    <location>
        <begin position="754"/>
        <end position="820"/>
    </location>
</feature>
<dbReference type="Gene3D" id="2.160.20.10">
    <property type="entry name" value="Single-stranded right-handed beta-helix, Pectin lyase-like"/>
    <property type="match status" value="2"/>
</dbReference>
<evidence type="ECO:0000259" key="1">
    <source>
        <dbReference type="Pfam" id="PF13180"/>
    </source>
</evidence>
<evidence type="ECO:0000313" key="4">
    <source>
        <dbReference type="Proteomes" id="UP000638353"/>
    </source>
</evidence>
<dbReference type="SMART" id="SM00710">
    <property type="entry name" value="PbH1"/>
    <property type="match status" value="4"/>
</dbReference>
<dbReference type="Gene3D" id="2.60.120.260">
    <property type="entry name" value="Galactose-binding domain-like"/>
    <property type="match status" value="1"/>
</dbReference>
<reference evidence="3" key="1">
    <citation type="journal article" date="2014" name="Int. J. Syst. Evol. Microbiol.">
        <title>Complete genome sequence of Corynebacterium casei LMG S-19264T (=DSM 44701T), isolated from a smear-ripened cheese.</title>
        <authorList>
            <consortium name="US DOE Joint Genome Institute (JGI-PGF)"/>
            <person name="Walter F."/>
            <person name="Albersmeier A."/>
            <person name="Kalinowski J."/>
            <person name="Ruckert C."/>
        </authorList>
    </citation>
    <scope>NUCLEOTIDE SEQUENCE</scope>
    <source>
        <strain evidence="3">JCM 4637</strain>
    </source>
</reference>
<dbReference type="InterPro" id="IPR006626">
    <property type="entry name" value="PbH1"/>
</dbReference>
<dbReference type="InterPro" id="IPR012334">
    <property type="entry name" value="Pectin_lyas_fold"/>
</dbReference>
<dbReference type="Proteomes" id="UP000638353">
    <property type="component" value="Unassembled WGS sequence"/>
</dbReference>
<reference evidence="3" key="2">
    <citation type="submission" date="2020-09" db="EMBL/GenBank/DDBJ databases">
        <authorList>
            <person name="Sun Q."/>
            <person name="Ohkuma M."/>
        </authorList>
    </citation>
    <scope>NUCLEOTIDE SEQUENCE</scope>
    <source>
        <strain evidence="3">JCM 4637</strain>
    </source>
</reference>
<feature type="domain" description="Right handed beta helix" evidence="2">
    <location>
        <begin position="349"/>
        <end position="499"/>
    </location>
</feature>
<accession>A0A918X363</accession>
<dbReference type="InterPro" id="IPR001478">
    <property type="entry name" value="PDZ"/>
</dbReference>
<dbReference type="InterPro" id="IPR011050">
    <property type="entry name" value="Pectin_lyase_fold/virulence"/>
</dbReference>
<dbReference type="EMBL" id="BMVC01000014">
    <property type="protein sequence ID" value="GHD07790.1"/>
    <property type="molecule type" value="Genomic_DNA"/>
</dbReference>
<comment type="caution">
    <text evidence="3">The sequence shown here is derived from an EMBL/GenBank/DDBJ whole genome shotgun (WGS) entry which is preliminary data.</text>
</comment>
<dbReference type="PANTHER" id="PTHR36453">
    <property type="entry name" value="SECRETED PROTEIN-RELATED"/>
    <property type="match status" value="1"/>
</dbReference>
<sequence length="947" mass="102250">MRLRVLSPLFEESYVNRSPVRALLVAAVAAGLVVVPPAAAGAAPPLKLAAEVYVSPTGNDSAPGTAQAPVRTLARAQALARQATRTAPGRPVNVIVRGGTYRLDRTLTFGAEDSGTASGPVAYRAAPGEKVVLKGGRQVTAPWRVHSGAIQVADVGTGLDFDELFLNGKRQPLARYPDFDPAAKILGGYAADAISPQRVARWKNPTTALVRGLHQGEWGGNSFKVTGLNADGTPKLAWVGDNNRGSGLHGTYRMVENVFEELTAPGEWFYDKAAGKLYVQPPAGVDLAKATVETAELRELVRVEGASAAAPVRNLSFTGFTFTQTHRTLFSAPYEKLQLGDWAIARTGAVHLKNTAGVAVRDSLFDQVGGNGVFLDGYASRSEVTGSEFSHSGASDIAVIGSPDAVREPSTWDNMRRTITDTTPGPKSENYPRDIRIADNYLHDNGQFEKQTSGVQISMSRRVTVSGNTVHDGPRACIDINDGTWGGHLIEDNSLFNCVKETSDHGPINAWGRDRFWPLSADDATKKAYAKLDAMETTVIRHNRIWHDSHWAIDLDDGSSNYLVENNLLLNGGVKLREGFHRTVRNNVFVNSGAHFHVWYADSGDTVEKNLFVTDDPYDLIQVDTAKSKPFVNDNLFWNKGSSVADVNDAWRAKGLDTRSLVADPKFVGSSPYTDLKKLDFTVQADSPALGLGFKNFPMTGFGKAGTPAPPPLAWRTAPAPDTQDAFQEQLLGAGATRIYSDEIKSSVGLTDYNGLYLAEVPDSSQAYQQGLRASDVVREANGTQVTDRASFWSVYAKTAPGAQVKLKVWRNQAAVDLTVQRPTSGEQFNNTSGVVYTGGGWDWKNPSRGGSGGWLNDVHATQTHGESFEFAFNGTAIDMITQTNTDEGEVDLYLDGVFVTTIDNRSATREHQKTVFSKAGLAPGVHTLKGVMKSGGYLLVDAFKVK</sequence>
<organism evidence="3 4">
    <name type="scientific">Streptomyces finlayi</name>
    <dbReference type="NCBI Taxonomy" id="67296"/>
    <lineage>
        <taxon>Bacteria</taxon>
        <taxon>Bacillati</taxon>
        <taxon>Actinomycetota</taxon>
        <taxon>Actinomycetes</taxon>
        <taxon>Kitasatosporales</taxon>
        <taxon>Streptomycetaceae</taxon>
        <taxon>Streptomyces</taxon>
    </lineage>
</organism>
<protein>
    <submittedName>
        <fullName evidence="3">Peptide-binding protein</fullName>
    </submittedName>
</protein>